<gene>
    <name evidence="2" type="ORF">SL103_15370</name>
</gene>
<sequence length="64" mass="6919">MTKNRKKSTDKIPTAVETESETRSGEQRAAKEDEKGMHKTGPRGRSGRPAGGRDAEAHTGVDPQ</sequence>
<dbReference type="KEGG" id="slc:SL103_15370"/>
<name>A0A1D7VL58_9ACTN</name>
<dbReference type="Proteomes" id="UP000094094">
    <property type="component" value="Chromosome"/>
</dbReference>
<accession>A0A1D7VL58</accession>
<proteinExistence type="predicted"/>
<dbReference type="OrthoDB" id="4301961at2"/>
<dbReference type="EMBL" id="CP017157">
    <property type="protein sequence ID" value="AOP47462.1"/>
    <property type="molecule type" value="Genomic_DNA"/>
</dbReference>
<evidence type="ECO:0000313" key="2">
    <source>
        <dbReference type="EMBL" id="AOP47462.1"/>
    </source>
</evidence>
<feature type="compositionally biased region" description="Basic and acidic residues" evidence="1">
    <location>
        <begin position="51"/>
        <end position="64"/>
    </location>
</feature>
<organism evidence="2 3">
    <name type="scientific">Streptomyces lydicus</name>
    <dbReference type="NCBI Taxonomy" id="47763"/>
    <lineage>
        <taxon>Bacteria</taxon>
        <taxon>Bacillati</taxon>
        <taxon>Actinomycetota</taxon>
        <taxon>Actinomycetes</taxon>
        <taxon>Kitasatosporales</taxon>
        <taxon>Streptomycetaceae</taxon>
        <taxon>Streptomyces</taxon>
    </lineage>
</organism>
<keyword evidence="3" id="KW-1185">Reference proteome</keyword>
<protein>
    <submittedName>
        <fullName evidence="2">Uncharacterized protein</fullName>
    </submittedName>
</protein>
<reference evidence="2 3" key="1">
    <citation type="submission" date="2016-09" db="EMBL/GenBank/DDBJ databases">
        <title>Complete genome sequencing of Streptomyces lydicus 103 and metabolic pathways analysis of antibiotic biosynthesis.</title>
        <authorList>
            <person name="Jia N."/>
            <person name="Ding M.-Z."/>
            <person name="Gao F."/>
            <person name="Yuan Y.-J."/>
        </authorList>
    </citation>
    <scope>NUCLEOTIDE SEQUENCE [LARGE SCALE GENOMIC DNA]</scope>
    <source>
        <strain evidence="2 3">103</strain>
    </source>
</reference>
<evidence type="ECO:0000256" key="1">
    <source>
        <dbReference type="SAM" id="MobiDB-lite"/>
    </source>
</evidence>
<dbReference type="AlphaFoldDB" id="A0A1D7VL58"/>
<evidence type="ECO:0000313" key="3">
    <source>
        <dbReference type="Proteomes" id="UP000094094"/>
    </source>
</evidence>
<dbReference type="RefSeq" id="WP_069569547.1">
    <property type="nucleotide sequence ID" value="NZ_CP017157.1"/>
</dbReference>
<feature type="region of interest" description="Disordered" evidence="1">
    <location>
        <begin position="1"/>
        <end position="64"/>
    </location>
</feature>
<feature type="compositionally biased region" description="Basic and acidic residues" evidence="1">
    <location>
        <begin position="20"/>
        <end position="37"/>
    </location>
</feature>